<dbReference type="InterPro" id="IPR013154">
    <property type="entry name" value="ADH-like_N"/>
</dbReference>
<name>A0A1M5BKF0_STRHI</name>
<evidence type="ECO:0000259" key="2">
    <source>
        <dbReference type="SMART" id="SM00829"/>
    </source>
</evidence>
<reference evidence="3 4" key="1">
    <citation type="submission" date="2016-11" db="EMBL/GenBank/DDBJ databases">
        <authorList>
            <person name="Jaros S."/>
            <person name="Januszkiewicz K."/>
            <person name="Wedrychowicz H."/>
        </authorList>
    </citation>
    <scope>NUCLEOTIDE SEQUENCE [LARGE SCALE GENOMIC DNA]</scope>
    <source>
        <strain evidence="3 4">DSM 44523</strain>
    </source>
</reference>
<dbReference type="Gene3D" id="3.40.50.720">
    <property type="entry name" value="NAD(P)-binding Rossmann-like Domain"/>
    <property type="match status" value="1"/>
</dbReference>
<evidence type="ECO:0000313" key="4">
    <source>
        <dbReference type="Proteomes" id="UP000184501"/>
    </source>
</evidence>
<dbReference type="GO" id="GO:0016491">
    <property type="term" value="F:oxidoreductase activity"/>
    <property type="evidence" value="ECO:0007669"/>
    <property type="project" value="InterPro"/>
</dbReference>
<sequence>MFAVYAAEPKPDDPLAALVVGERPEPSAPEGWVPVRVRAASLNMHDLWTLRGVGIKPERFPMTLGCDGAGTLPDGTEVVIHSVVGDPDWTGEETLDPKRTLLTELHQGTFADVVVVPRRNALPKPASLSFAEAACTGTAWLTAYRMLFVNSGLRPGQTMLVQGASGGVATALVQLGRSAGFRVWATGRSEAKRALAEELGAHRTFEPGARLPERVDAVFETVGRATWSHSVKCLRPGGTIVVSGATTGDATAAELQRVFFLQLRVVGSTMGTRQELADLLSFLDLTGLRPRIGSELPMERAAEGVRAMLDGETAGKIVFTRD</sequence>
<protein>
    <submittedName>
        <fullName evidence="3">NADPH:quinone reductase</fullName>
    </submittedName>
</protein>
<evidence type="ECO:0000313" key="3">
    <source>
        <dbReference type="EMBL" id="SHF43093.1"/>
    </source>
</evidence>
<dbReference type="InterPro" id="IPR020843">
    <property type="entry name" value="ER"/>
</dbReference>
<dbReference type="Gene3D" id="3.90.180.10">
    <property type="entry name" value="Medium-chain alcohol dehydrogenases, catalytic domain"/>
    <property type="match status" value="1"/>
</dbReference>
<dbReference type="InterPro" id="IPR051603">
    <property type="entry name" value="Zinc-ADH_QOR/CCCR"/>
</dbReference>
<proteinExistence type="predicted"/>
<dbReference type="SMART" id="SM00829">
    <property type="entry name" value="PKS_ER"/>
    <property type="match status" value="1"/>
</dbReference>
<keyword evidence="1" id="KW-0521">NADP</keyword>
<keyword evidence="4" id="KW-1185">Reference proteome</keyword>
<dbReference type="SUPFAM" id="SSF50129">
    <property type="entry name" value="GroES-like"/>
    <property type="match status" value="1"/>
</dbReference>
<dbReference type="OrthoDB" id="9787435at2"/>
<dbReference type="InterPro" id="IPR013149">
    <property type="entry name" value="ADH-like_C"/>
</dbReference>
<accession>A0A1M5BKF0</accession>
<dbReference type="EMBL" id="FQVN01000003">
    <property type="protein sequence ID" value="SHF43093.1"/>
    <property type="molecule type" value="Genomic_DNA"/>
</dbReference>
<dbReference type="AlphaFoldDB" id="A0A1M5BKF0"/>
<feature type="domain" description="Enoyl reductase (ER)" evidence="2">
    <location>
        <begin position="13"/>
        <end position="319"/>
    </location>
</feature>
<dbReference type="PANTHER" id="PTHR44154:SF1">
    <property type="entry name" value="QUINONE OXIDOREDUCTASE"/>
    <property type="match status" value="1"/>
</dbReference>
<dbReference type="InterPro" id="IPR036291">
    <property type="entry name" value="NAD(P)-bd_dom_sf"/>
</dbReference>
<dbReference type="RefSeq" id="WP_073482227.1">
    <property type="nucleotide sequence ID" value="NZ_FQVN01000003.1"/>
</dbReference>
<dbReference type="Pfam" id="PF08240">
    <property type="entry name" value="ADH_N"/>
    <property type="match status" value="1"/>
</dbReference>
<evidence type="ECO:0000256" key="1">
    <source>
        <dbReference type="ARBA" id="ARBA00022857"/>
    </source>
</evidence>
<dbReference type="Proteomes" id="UP000184501">
    <property type="component" value="Unassembled WGS sequence"/>
</dbReference>
<organism evidence="3 4">
    <name type="scientific">Streptoalloteichus hindustanus</name>
    <dbReference type="NCBI Taxonomy" id="2017"/>
    <lineage>
        <taxon>Bacteria</taxon>
        <taxon>Bacillati</taxon>
        <taxon>Actinomycetota</taxon>
        <taxon>Actinomycetes</taxon>
        <taxon>Pseudonocardiales</taxon>
        <taxon>Pseudonocardiaceae</taxon>
        <taxon>Streptoalloteichus</taxon>
    </lineage>
</organism>
<dbReference type="STRING" id="2017.SAMN05444320_103616"/>
<dbReference type="InterPro" id="IPR011032">
    <property type="entry name" value="GroES-like_sf"/>
</dbReference>
<dbReference type="Pfam" id="PF00107">
    <property type="entry name" value="ADH_zinc_N"/>
    <property type="match status" value="1"/>
</dbReference>
<dbReference type="PANTHER" id="PTHR44154">
    <property type="entry name" value="QUINONE OXIDOREDUCTASE"/>
    <property type="match status" value="1"/>
</dbReference>
<dbReference type="SUPFAM" id="SSF51735">
    <property type="entry name" value="NAD(P)-binding Rossmann-fold domains"/>
    <property type="match status" value="1"/>
</dbReference>
<gene>
    <name evidence="3" type="ORF">SAMN05444320_103616</name>
</gene>